<reference evidence="1" key="2">
    <citation type="submission" date="2020-09" db="EMBL/GenBank/DDBJ databases">
        <authorList>
            <person name="Sun Q."/>
            <person name="Zhou Y."/>
        </authorList>
    </citation>
    <scope>NUCLEOTIDE SEQUENCE</scope>
    <source>
        <strain evidence="1">CGMCC 1.12360</strain>
    </source>
</reference>
<keyword evidence="2" id="KW-1185">Reference proteome</keyword>
<accession>A0A8J2ZQ00</accession>
<evidence type="ECO:0000313" key="2">
    <source>
        <dbReference type="Proteomes" id="UP000602050"/>
    </source>
</evidence>
<dbReference type="EMBL" id="BMEV01000013">
    <property type="protein sequence ID" value="GGH72738.1"/>
    <property type="molecule type" value="Genomic_DNA"/>
</dbReference>
<name>A0A8J2ZQ00_9BACI</name>
<evidence type="ECO:0000313" key="1">
    <source>
        <dbReference type="EMBL" id="GGH72738.1"/>
    </source>
</evidence>
<dbReference type="AlphaFoldDB" id="A0A8J2ZQ00"/>
<sequence length="46" mass="5099">MMEVSKLSVLVEYLKALAALKAAGHHTNLEINSTMDAIERELKKSN</sequence>
<gene>
    <name evidence="1" type="ORF">GCM10010978_09930</name>
</gene>
<comment type="caution">
    <text evidence="1">The sequence shown here is derived from an EMBL/GenBank/DDBJ whole genome shotgun (WGS) entry which is preliminary data.</text>
</comment>
<protein>
    <submittedName>
        <fullName evidence="1">Uncharacterized protein</fullName>
    </submittedName>
</protein>
<dbReference type="Proteomes" id="UP000602050">
    <property type="component" value="Unassembled WGS sequence"/>
</dbReference>
<proteinExistence type="predicted"/>
<reference evidence="1" key="1">
    <citation type="journal article" date="2014" name="Int. J. Syst. Evol. Microbiol.">
        <title>Complete genome sequence of Corynebacterium casei LMG S-19264T (=DSM 44701T), isolated from a smear-ripened cheese.</title>
        <authorList>
            <consortium name="US DOE Joint Genome Institute (JGI-PGF)"/>
            <person name="Walter F."/>
            <person name="Albersmeier A."/>
            <person name="Kalinowski J."/>
            <person name="Ruckert C."/>
        </authorList>
    </citation>
    <scope>NUCLEOTIDE SEQUENCE</scope>
    <source>
        <strain evidence="1">CGMCC 1.12360</strain>
    </source>
</reference>
<organism evidence="1 2">
    <name type="scientific">Compostibacillus humi</name>
    <dbReference type="NCBI Taxonomy" id="1245525"/>
    <lineage>
        <taxon>Bacteria</taxon>
        <taxon>Bacillati</taxon>
        <taxon>Bacillota</taxon>
        <taxon>Bacilli</taxon>
        <taxon>Bacillales</taxon>
        <taxon>Bacillaceae</taxon>
        <taxon>Compostibacillus</taxon>
    </lineage>
</organism>